<feature type="region of interest" description="Disordered" evidence="1">
    <location>
        <begin position="309"/>
        <end position="340"/>
    </location>
</feature>
<evidence type="ECO:0000256" key="1">
    <source>
        <dbReference type="SAM" id="MobiDB-lite"/>
    </source>
</evidence>
<dbReference type="RefSeq" id="WP_012237845.1">
    <property type="nucleotide sequence ID" value="NC_010162.1"/>
</dbReference>
<evidence type="ECO:0000313" key="3">
    <source>
        <dbReference type="Proteomes" id="UP000002139"/>
    </source>
</evidence>
<accession>A9FSA9</accession>
<reference evidence="2 3" key="1">
    <citation type="journal article" date="2007" name="Nat. Biotechnol.">
        <title>Complete genome sequence of the myxobacterium Sorangium cellulosum.</title>
        <authorList>
            <person name="Schneiker S."/>
            <person name="Perlova O."/>
            <person name="Kaiser O."/>
            <person name="Gerth K."/>
            <person name="Alici A."/>
            <person name="Altmeyer M.O."/>
            <person name="Bartels D."/>
            <person name="Bekel T."/>
            <person name="Beyer S."/>
            <person name="Bode E."/>
            <person name="Bode H.B."/>
            <person name="Bolten C.J."/>
            <person name="Choudhuri J.V."/>
            <person name="Doss S."/>
            <person name="Elnakady Y.A."/>
            <person name="Frank B."/>
            <person name="Gaigalat L."/>
            <person name="Goesmann A."/>
            <person name="Groeger C."/>
            <person name="Gross F."/>
            <person name="Jelsbak L."/>
            <person name="Jelsbak L."/>
            <person name="Kalinowski J."/>
            <person name="Kegler C."/>
            <person name="Knauber T."/>
            <person name="Konietzny S."/>
            <person name="Kopp M."/>
            <person name="Krause L."/>
            <person name="Krug D."/>
            <person name="Linke B."/>
            <person name="Mahmud T."/>
            <person name="Martinez-Arias R."/>
            <person name="McHardy A.C."/>
            <person name="Merai M."/>
            <person name="Meyer F."/>
            <person name="Mormann S."/>
            <person name="Munoz-Dorado J."/>
            <person name="Perez J."/>
            <person name="Pradella S."/>
            <person name="Rachid S."/>
            <person name="Raddatz G."/>
            <person name="Rosenau F."/>
            <person name="Rueckert C."/>
            <person name="Sasse F."/>
            <person name="Scharfe M."/>
            <person name="Schuster S.C."/>
            <person name="Suen G."/>
            <person name="Treuner-Lange A."/>
            <person name="Velicer G.J."/>
            <person name="Vorholter F.-J."/>
            <person name="Weissman K.J."/>
            <person name="Welch R.D."/>
            <person name="Wenzel S.C."/>
            <person name="Whitworth D.E."/>
            <person name="Wilhelm S."/>
            <person name="Wittmann C."/>
            <person name="Bloecker H."/>
            <person name="Puehler A."/>
            <person name="Mueller R."/>
        </authorList>
    </citation>
    <scope>NUCLEOTIDE SEQUENCE [LARGE SCALE GENOMIC DNA]</scope>
    <source>
        <strain evidence="3">So ce56</strain>
    </source>
</reference>
<dbReference type="AlphaFoldDB" id="A9FSA9"/>
<dbReference type="OrthoDB" id="5501545at2"/>
<organism evidence="2 3">
    <name type="scientific">Sorangium cellulosum (strain So ce56)</name>
    <name type="common">Polyangium cellulosum (strain So ce56)</name>
    <dbReference type="NCBI Taxonomy" id="448385"/>
    <lineage>
        <taxon>Bacteria</taxon>
        <taxon>Pseudomonadati</taxon>
        <taxon>Myxococcota</taxon>
        <taxon>Polyangia</taxon>
        <taxon>Polyangiales</taxon>
        <taxon>Polyangiaceae</taxon>
        <taxon>Sorangium</taxon>
    </lineage>
</organism>
<feature type="region of interest" description="Disordered" evidence="1">
    <location>
        <begin position="1"/>
        <end position="31"/>
    </location>
</feature>
<feature type="region of interest" description="Disordered" evidence="1">
    <location>
        <begin position="539"/>
        <end position="584"/>
    </location>
</feature>
<dbReference type="HOGENOM" id="CLU_345775_0_0_7"/>
<sequence length="817" mass="84627">MTGGRDSGGDLPVGESVPPAPVEAGGPEGAPGAELRSVAAGGATLWLTQAPGFSLWRGEVDAPDRLRIEGRDGYLHELRLEPVGALRLGRVERVGDERNELVYPDVASRLAASLRHDGVRWWLRRREECSVPVQVGARHLARGEESPLVHGTFVCVGGMRATFFDRRYAALSVPAGAVDPATGLLARAGLEQECASLLARKGQGALVLLRPIEAGAPSRAAAALVAVHRLWPDRPVGDADGTAVVLVRGGAAEAAAAARQALEAAEAAGLGAFACGYFTIAGEADVAGREVELGLHAIASLAAERERGASLGAERERGASLAAERERGTAGASSASTPVAELRDGTASARFAAPLEVIEASRSGRRATVLFGIEEQSALGGVGPHVIGALAQELAAVVATHAGAGALIAPLAPGVVAACVPRKADPAVMASAVQCDWHGRPPILDGRVEHARTLSWELLHDADAGARAAEISRECGDPHGVLSALSGGLPYPIAGRVRAAIGASSAIERVKMLFDVLEGTWRFIATVLVSAFFSGGSAPPTSARSGVPSGPGAGGAGAGAGAGAGGPGAGGPAAGGAGAGGPGAGGAPPGWSALLDFHGRTRTRDGLALGAWRELARTAARAFGDRDDPIGSMAREVLDVKLSHNQTFETLSNLMQAERNQFAHGHYTEARAAADLPDFEQMTRALLRAQRPLCAWTLVTVEKTEPDLYGDLQTVEFIDHTGPYASGTRRRIGLNSPVRLSNVVYLARFREGLMLPLEPMVRRLAPDDRFDLYWMDHLPRPGTCHMSAVVAGRAVKAPCDPRRTPPLLRAMLDAAGG</sequence>
<protein>
    <submittedName>
        <fullName evidence="2">Uncharacterized protein</fullName>
    </submittedName>
</protein>
<evidence type="ECO:0000313" key="2">
    <source>
        <dbReference type="EMBL" id="CAN95377.1"/>
    </source>
</evidence>
<feature type="compositionally biased region" description="Low complexity" evidence="1">
    <location>
        <begin position="22"/>
        <end position="31"/>
    </location>
</feature>
<proteinExistence type="predicted"/>
<dbReference type="EMBL" id="AM746676">
    <property type="protein sequence ID" value="CAN95377.1"/>
    <property type="molecule type" value="Genomic_DNA"/>
</dbReference>
<gene>
    <name evidence="2" type="ordered locus">sce5214</name>
</gene>
<feature type="compositionally biased region" description="Basic and acidic residues" evidence="1">
    <location>
        <begin position="309"/>
        <end position="328"/>
    </location>
</feature>
<dbReference type="Proteomes" id="UP000002139">
    <property type="component" value="Chromosome"/>
</dbReference>
<name>A9FSA9_SORC5</name>
<feature type="compositionally biased region" description="Gly residues" evidence="1">
    <location>
        <begin position="549"/>
        <end position="584"/>
    </location>
</feature>
<dbReference type="KEGG" id="scl:sce5214"/>
<keyword evidence="3" id="KW-1185">Reference proteome</keyword>